<reference evidence="2 3" key="1">
    <citation type="journal article" date="2016" name="Sci. Rep.">
        <title>The Dendrobium catenatum Lindl. genome sequence provides insights into polysaccharide synthase, floral development and adaptive evolution.</title>
        <authorList>
            <person name="Zhang G.Q."/>
            <person name="Xu Q."/>
            <person name="Bian C."/>
            <person name="Tsai W.C."/>
            <person name="Yeh C.M."/>
            <person name="Liu K.W."/>
            <person name="Yoshida K."/>
            <person name="Zhang L.S."/>
            <person name="Chang S.B."/>
            <person name="Chen F."/>
            <person name="Shi Y."/>
            <person name="Su Y.Y."/>
            <person name="Zhang Y.Q."/>
            <person name="Chen L.J."/>
            <person name="Yin Y."/>
            <person name="Lin M."/>
            <person name="Huang H."/>
            <person name="Deng H."/>
            <person name="Wang Z.W."/>
            <person name="Zhu S.L."/>
            <person name="Zhao X."/>
            <person name="Deng C."/>
            <person name="Niu S.C."/>
            <person name="Huang J."/>
            <person name="Wang M."/>
            <person name="Liu G.H."/>
            <person name="Yang H.J."/>
            <person name="Xiao X.J."/>
            <person name="Hsiao Y.Y."/>
            <person name="Wu W.L."/>
            <person name="Chen Y.Y."/>
            <person name="Mitsuda N."/>
            <person name="Ohme-Takagi M."/>
            <person name="Luo Y.B."/>
            <person name="Van de Peer Y."/>
            <person name="Liu Z.J."/>
        </authorList>
    </citation>
    <scope>NUCLEOTIDE SEQUENCE [LARGE SCALE GENOMIC DNA]</scope>
    <source>
        <tissue evidence="2">The whole plant</tissue>
    </source>
</reference>
<feature type="compositionally biased region" description="Basic and acidic residues" evidence="1">
    <location>
        <begin position="8"/>
        <end position="19"/>
    </location>
</feature>
<organism evidence="2 3">
    <name type="scientific">Dendrobium catenatum</name>
    <dbReference type="NCBI Taxonomy" id="906689"/>
    <lineage>
        <taxon>Eukaryota</taxon>
        <taxon>Viridiplantae</taxon>
        <taxon>Streptophyta</taxon>
        <taxon>Embryophyta</taxon>
        <taxon>Tracheophyta</taxon>
        <taxon>Spermatophyta</taxon>
        <taxon>Magnoliopsida</taxon>
        <taxon>Liliopsida</taxon>
        <taxon>Asparagales</taxon>
        <taxon>Orchidaceae</taxon>
        <taxon>Epidendroideae</taxon>
        <taxon>Malaxideae</taxon>
        <taxon>Dendrobiinae</taxon>
        <taxon>Dendrobium</taxon>
    </lineage>
</organism>
<dbReference type="AlphaFoldDB" id="A0A2I0WWC3"/>
<feature type="region of interest" description="Disordered" evidence="1">
    <location>
        <begin position="1"/>
        <end position="55"/>
    </location>
</feature>
<gene>
    <name evidence="2" type="ORF">MA16_Dca025962</name>
</gene>
<feature type="compositionally biased region" description="Basic and acidic residues" evidence="1">
    <location>
        <begin position="34"/>
        <end position="47"/>
    </location>
</feature>
<accession>A0A2I0WWC3</accession>
<evidence type="ECO:0000313" key="3">
    <source>
        <dbReference type="Proteomes" id="UP000233837"/>
    </source>
</evidence>
<evidence type="ECO:0000256" key="1">
    <source>
        <dbReference type="SAM" id="MobiDB-lite"/>
    </source>
</evidence>
<proteinExistence type="predicted"/>
<evidence type="ECO:0000313" key="2">
    <source>
        <dbReference type="EMBL" id="PKU79962.1"/>
    </source>
</evidence>
<name>A0A2I0WWC3_9ASPA</name>
<dbReference type="Proteomes" id="UP000233837">
    <property type="component" value="Unassembled WGS sequence"/>
</dbReference>
<dbReference type="EMBL" id="KZ502396">
    <property type="protein sequence ID" value="PKU79962.1"/>
    <property type="molecule type" value="Genomic_DNA"/>
</dbReference>
<protein>
    <submittedName>
        <fullName evidence="2">Uncharacterized protein</fullName>
    </submittedName>
</protein>
<keyword evidence="3" id="KW-1185">Reference proteome</keyword>
<sequence length="55" mass="6405">MSAFQKTDQPKKIRKEQQAYKHLPHKSTTSVTHGEMKYANPEKEPKTKKPQTKLP</sequence>
<reference evidence="2 3" key="2">
    <citation type="journal article" date="2017" name="Nature">
        <title>The Apostasia genome and the evolution of orchids.</title>
        <authorList>
            <person name="Zhang G.Q."/>
            <person name="Liu K.W."/>
            <person name="Li Z."/>
            <person name="Lohaus R."/>
            <person name="Hsiao Y.Y."/>
            <person name="Niu S.C."/>
            <person name="Wang J.Y."/>
            <person name="Lin Y.C."/>
            <person name="Xu Q."/>
            <person name="Chen L.J."/>
            <person name="Yoshida K."/>
            <person name="Fujiwara S."/>
            <person name="Wang Z.W."/>
            <person name="Zhang Y.Q."/>
            <person name="Mitsuda N."/>
            <person name="Wang M."/>
            <person name="Liu G.H."/>
            <person name="Pecoraro L."/>
            <person name="Huang H.X."/>
            <person name="Xiao X.J."/>
            <person name="Lin M."/>
            <person name="Wu X.Y."/>
            <person name="Wu W.L."/>
            <person name="Chen Y.Y."/>
            <person name="Chang S.B."/>
            <person name="Sakamoto S."/>
            <person name="Ohme-Takagi M."/>
            <person name="Yagi M."/>
            <person name="Zeng S.J."/>
            <person name="Shen C.Y."/>
            <person name="Yeh C.M."/>
            <person name="Luo Y.B."/>
            <person name="Tsai W.C."/>
            <person name="Van de Peer Y."/>
            <person name="Liu Z.J."/>
        </authorList>
    </citation>
    <scope>NUCLEOTIDE SEQUENCE [LARGE SCALE GENOMIC DNA]</scope>
    <source>
        <tissue evidence="2">The whole plant</tissue>
    </source>
</reference>